<evidence type="ECO:0000313" key="3">
    <source>
        <dbReference type="EMBL" id="MDQ0144606.1"/>
    </source>
</evidence>
<dbReference type="PANTHER" id="PTHR30204:SF97">
    <property type="entry name" value="MERR FAMILY REGULATORY PROTEIN"/>
    <property type="match status" value="1"/>
</dbReference>
<dbReference type="InterPro" id="IPR000551">
    <property type="entry name" value="MerR-type_HTH_dom"/>
</dbReference>
<keyword evidence="4" id="KW-1185">Reference proteome</keyword>
<dbReference type="Pfam" id="PF13411">
    <property type="entry name" value="MerR_1"/>
    <property type="match status" value="1"/>
</dbReference>
<dbReference type="AlphaFoldDB" id="A0AAJ1STJ1"/>
<gene>
    <name evidence="3" type="ORF">J2T23_000480</name>
</gene>
<dbReference type="CDD" id="cd01107">
    <property type="entry name" value="HTH_BmrR"/>
    <property type="match status" value="1"/>
</dbReference>
<dbReference type="InterPro" id="IPR010499">
    <property type="entry name" value="AraC_E-bd"/>
</dbReference>
<dbReference type="InterPro" id="IPR047057">
    <property type="entry name" value="MerR_fam"/>
</dbReference>
<organism evidence="3 4">
    <name type="scientific">Pseudarthrobacter niigatensis</name>
    <dbReference type="NCBI Taxonomy" id="369935"/>
    <lineage>
        <taxon>Bacteria</taxon>
        <taxon>Bacillati</taxon>
        <taxon>Actinomycetota</taxon>
        <taxon>Actinomycetes</taxon>
        <taxon>Micrococcales</taxon>
        <taxon>Micrococcaceae</taxon>
        <taxon>Pseudarthrobacter</taxon>
    </lineage>
</organism>
<comment type="caution">
    <text evidence="3">The sequence shown here is derived from an EMBL/GenBank/DDBJ whole genome shotgun (WGS) entry which is preliminary data.</text>
</comment>
<dbReference type="Gene3D" id="1.10.1660.10">
    <property type="match status" value="1"/>
</dbReference>
<dbReference type="EMBL" id="JAUSTB010000001">
    <property type="protein sequence ID" value="MDQ0144606.1"/>
    <property type="molecule type" value="Genomic_DNA"/>
</dbReference>
<proteinExistence type="predicted"/>
<dbReference type="SUPFAM" id="SSF55136">
    <property type="entry name" value="Probable bacterial effector-binding domain"/>
    <property type="match status" value="1"/>
</dbReference>
<protein>
    <submittedName>
        <fullName evidence="3">DNA-binding transcriptional MerR regulator</fullName>
    </submittedName>
</protein>
<evidence type="ECO:0000259" key="2">
    <source>
        <dbReference type="PROSITE" id="PS50937"/>
    </source>
</evidence>
<dbReference type="InterPro" id="IPR009061">
    <property type="entry name" value="DNA-bd_dom_put_sf"/>
</dbReference>
<dbReference type="InterPro" id="IPR011256">
    <property type="entry name" value="Reg_factor_effector_dom_sf"/>
</dbReference>
<dbReference type="RefSeq" id="WP_307356775.1">
    <property type="nucleotide sequence ID" value="NZ_JAUSTB010000001.1"/>
</dbReference>
<keyword evidence="1 3" id="KW-0238">DNA-binding</keyword>
<dbReference type="Proteomes" id="UP001239267">
    <property type="component" value="Unassembled WGS sequence"/>
</dbReference>
<evidence type="ECO:0000256" key="1">
    <source>
        <dbReference type="ARBA" id="ARBA00023125"/>
    </source>
</evidence>
<dbReference type="PROSITE" id="PS00552">
    <property type="entry name" value="HTH_MERR_1"/>
    <property type="match status" value="1"/>
</dbReference>
<dbReference type="PROSITE" id="PS50937">
    <property type="entry name" value="HTH_MERR_2"/>
    <property type="match status" value="1"/>
</dbReference>
<feature type="domain" description="HTH merR-type" evidence="2">
    <location>
        <begin position="7"/>
        <end position="77"/>
    </location>
</feature>
<dbReference type="SMART" id="SM00871">
    <property type="entry name" value="AraC_E_bind"/>
    <property type="match status" value="1"/>
</dbReference>
<dbReference type="InterPro" id="IPR029442">
    <property type="entry name" value="GyrI-like"/>
</dbReference>
<name>A0AAJ1STJ1_9MICC</name>
<evidence type="ECO:0000313" key="4">
    <source>
        <dbReference type="Proteomes" id="UP001239267"/>
    </source>
</evidence>
<dbReference type="SMART" id="SM00422">
    <property type="entry name" value="HTH_MERR"/>
    <property type="match status" value="1"/>
</dbReference>
<dbReference type="GO" id="GO:0003700">
    <property type="term" value="F:DNA-binding transcription factor activity"/>
    <property type="evidence" value="ECO:0007669"/>
    <property type="project" value="InterPro"/>
</dbReference>
<dbReference type="Gene3D" id="3.20.80.10">
    <property type="entry name" value="Regulatory factor, effector binding domain"/>
    <property type="match status" value="1"/>
</dbReference>
<dbReference type="Pfam" id="PF06445">
    <property type="entry name" value="GyrI-like"/>
    <property type="match status" value="1"/>
</dbReference>
<accession>A0AAJ1STJ1</accession>
<sequence length="291" mass="32135">MTDISKLMPIGHFSSLSRISVRMLRHYDANGVLAPAFVDQATGYRWYSHDQLREANEIRRLRDVGFGVSAIGALLASRGTRAYTQALSAQRAGLAEESSAALRRMALIERMLNQQFQEDAMSAVSAQLTYLHEQTLISLRGRVPDYSAEGELWARFMPEISAQGIRITGAGGCIEHDGEYREHDVDESVFLEVAPDTEAAEPLSVLHFPARRVVTATVTGPYTDAIPWAHAVIAAFIADNGLRPAREDHDLATHHFNIYRNDPSQTPEAELVTSVFMPVVDALSDVDSEGR</sequence>
<dbReference type="GO" id="GO:0003677">
    <property type="term" value="F:DNA binding"/>
    <property type="evidence" value="ECO:0007669"/>
    <property type="project" value="UniProtKB-KW"/>
</dbReference>
<dbReference type="PANTHER" id="PTHR30204">
    <property type="entry name" value="REDOX-CYCLING DRUG-SENSING TRANSCRIPTIONAL ACTIVATOR SOXR"/>
    <property type="match status" value="1"/>
</dbReference>
<reference evidence="3 4" key="1">
    <citation type="submission" date="2023-07" db="EMBL/GenBank/DDBJ databases">
        <title>Sorghum-associated microbial communities from plants grown in Nebraska, USA.</title>
        <authorList>
            <person name="Schachtman D."/>
        </authorList>
    </citation>
    <scope>NUCLEOTIDE SEQUENCE [LARGE SCALE GENOMIC DNA]</scope>
    <source>
        <strain evidence="3 4">DS1001</strain>
    </source>
</reference>
<dbReference type="SUPFAM" id="SSF46955">
    <property type="entry name" value="Putative DNA-binding domain"/>
    <property type="match status" value="1"/>
</dbReference>